<sequence>QSSHVDAFSQSQLTVQERDHLGSNRVFHQKVSRGVLSLPHLEGQAKHGLVADTANPPPLESSLPQITNKSFQNVLPSLQENRTQGNFSQFNLPDGLPESDTRAQTKPLQLESTGTSVKLPMTASGRIQQSTLKRLE</sequence>
<dbReference type="STRING" id="50402.A0A099ZUI8"/>
<protein>
    <submittedName>
        <fullName evidence="2">Uncharacterized protein</fullName>
    </submittedName>
</protein>
<evidence type="ECO:0000313" key="2">
    <source>
        <dbReference type="EMBL" id="KGL85949.1"/>
    </source>
</evidence>
<name>A0A099ZUI8_CHAVO</name>
<feature type="compositionally biased region" description="Polar residues" evidence="1">
    <location>
        <begin position="1"/>
        <end position="15"/>
    </location>
</feature>
<keyword evidence="3" id="KW-1185">Reference proteome</keyword>
<feature type="non-terminal residue" evidence="2">
    <location>
        <position position="1"/>
    </location>
</feature>
<evidence type="ECO:0000313" key="3">
    <source>
        <dbReference type="Proteomes" id="UP000053858"/>
    </source>
</evidence>
<gene>
    <name evidence="2" type="ORF">N301_03027</name>
</gene>
<dbReference type="EMBL" id="KL869763">
    <property type="protein sequence ID" value="KGL85949.1"/>
    <property type="molecule type" value="Genomic_DNA"/>
</dbReference>
<proteinExistence type="predicted"/>
<dbReference type="Proteomes" id="UP000053858">
    <property type="component" value="Unassembled WGS sequence"/>
</dbReference>
<feature type="region of interest" description="Disordered" evidence="1">
    <location>
        <begin position="79"/>
        <end position="116"/>
    </location>
</feature>
<feature type="compositionally biased region" description="Polar residues" evidence="1">
    <location>
        <begin position="102"/>
        <end position="116"/>
    </location>
</feature>
<organism evidence="2 3">
    <name type="scientific">Charadrius vociferus</name>
    <name type="common">Killdeer</name>
    <name type="synonym">Aegialitis vocifera</name>
    <dbReference type="NCBI Taxonomy" id="50402"/>
    <lineage>
        <taxon>Eukaryota</taxon>
        <taxon>Metazoa</taxon>
        <taxon>Chordata</taxon>
        <taxon>Craniata</taxon>
        <taxon>Vertebrata</taxon>
        <taxon>Euteleostomi</taxon>
        <taxon>Archelosauria</taxon>
        <taxon>Archosauria</taxon>
        <taxon>Dinosauria</taxon>
        <taxon>Saurischia</taxon>
        <taxon>Theropoda</taxon>
        <taxon>Coelurosauria</taxon>
        <taxon>Aves</taxon>
        <taxon>Neognathae</taxon>
        <taxon>Neoaves</taxon>
        <taxon>Charadriiformes</taxon>
        <taxon>Charadriidae</taxon>
        <taxon>Charadrius</taxon>
    </lineage>
</organism>
<evidence type="ECO:0000256" key="1">
    <source>
        <dbReference type="SAM" id="MobiDB-lite"/>
    </source>
</evidence>
<feature type="compositionally biased region" description="Polar residues" evidence="1">
    <location>
        <begin position="79"/>
        <end position="91"/>
    </location>
</feature>
<feature type="region of interest" description="Disordered" evidence="1">
    <location>
        <begin position="1"/>
        <end position="25"/>
    </location>
</feature>
<dbReference type="AlphaFoldDB" id="A0A099ZUI8"/>
<accession>A0A099ZUI8</accession>
<reference evidence="3" key="1">
    <citation type="journal article" date="2014" name="Science">
        <title>Comparative genomics reveals insights into avian genome evolution and adaptation.</title>
        <authorList>
            <consortium name="Avian Genome Consortium"/>
            <person name="Zhang G."/>
            <person name="Li C."/>
            <person name="Li Q."/>
            <person name="Li B."/>
            <person name="Larkin D.M."/>
            <person name="Lee C."/>
            <person name="Storz J.F."/>
            <person name="Antunes A."/>
            <person name="Greenwold M.J."/>
            <person name="Meredith R.W."/>
            <person name="Odeen A."/>
            <person name="Cui J."/>
            <person name="Zhou Q."/>
            <person name="Xu L."/>
            <person name="Pan H."/>
            <person name="Wang Z."/>
            <person name="Jin L."/>
            <person name="Zhang P."/>
            <person name="Hu H."/>
            <person name="Yang W."/>
            <person name="Hu J."/>
            <person name="Xiao J."/>
            <person name="Yang Z."/>
            <person name="Liu Y."/>
            <person name="Xie Q."/>
            <person name="Yu H."/>
            <person name="Lian J."/>
            <person name="Wen P."/>
            <person name="Zhang F."/>
            <person name="Li H."/>
            <person name="Zeng Y."/>
            <person name="Xiong Z."/>
            <person name="Liu S."/>
            <person name="Zhou L."/>
            <person name="Huang Z."/>
            <person name="An N."/>
            <person name="Wang J."/>
            <person name="Zheng Q."/>
            <person name="Xiong Y."/>
            <person name="Wang G."/>
            <person name="Wang B."/>
            <person name="Wang J."/>
            <person name="Fan Y."/>
            <person name="da Fonseca R.R."/>
            <person name="Alfaro-Nunez A."/>
            <person name="Schubert M."/>
            <person name="Orlando L."/>
            <person name="Mourier T."/>
            <person name="Howard J.T."/>
            <person name="Ganapathy G."/>
            <person name="Pfenning A."/>
            <person name="Whitney O."/>
            <person name="Rivas M.V."/>
            <person name="Hara E."/>
            <person name="Smith J."/>
            <person name="Farre M."/>
            <person name="Narayan J."/>
            <person name="Slavov G."/>
            <person name="Romanov M.N."/>
            <person name="Borges R."/>
            <person name="Machado J.P."/>
            <person name="Khan I."/>
            <person name="Springer M.S."/>
            <person name="Gatesy J."/>
            <person name="Hoffmann F.G."/>
            <person name="Opazo J.C."/>
            <person name="Hastad O."/>
            <person name="Sawyer R.H."/>
            <person name="Kim H."/>
            <person name="Kim K.W."/>
            <person name="Kim H.J."/>
            <person name="Cho S."/>
            <person name="Li N."/>
            <person name="Huang Y."/>
            <person name="Bruford M.W."/>
            <person name="Zhan X."/>
            <person name="Dixon A."/>
            <person name="Bertelsen M.F."/>
            <person name="Derryberry E."/>
            <person name="Warren W."/>
            <person name="Wilson R.K."/>
            <person name="Li S."/>
            <person name="Ray D.A."/>
            <person name="Green R.E."/>
            <person name="O'Brien S.J."/>
            <person name="Griffin D."/>
            <person name="Johnson W.E."/>
            <person name="Haussler D."/>
            <person name="Ryder O.A."/>
            <person name="Willerslev E."/>
            <person name="Graves G.R."/>
            <person name="Alstrom P."/>
            <person name="Fjeldsa J."/>
            <person name="Mindell D.P."/>
            <person name="Edwards S.V."/>
            <person name="Braun E.L."/>
            <person name="Rahbek C."/>
            <person name="Burt D.W."/>
            <person name="Houde P."/>
            <person name="Zhang Y."/>
            <person name="Yang H."/>
            <person name="Wang J."/>
            <person name="Jarvis E.D."/>
            <person name="Gilbert M.T."/>
            <person name="Wang J."/>
        </authorList>
    </citation>
    <scope>NUCLEOTIDE SEQUENCE [LARGE SCALE GENOMIC DNA]</scope>
</reference>
<feature type="non-terminal residue" evidence="2">
    <location>
        <position position="136"/>
    </location>
</feature>